<organism evidence="4 5">
    <name type="scientific">Mesobacillus stamsii</name>
    <dbReference type="NCBI Taxonomy" id="225347"/>
    <lineage>
        <taxon>Bacteria</taxon>
        <taxon>Bacillati</taxon>
        <taxon>Bacillota</taxon>
        <taxon>Bacilli</taxon>
        <taxon>Bacillales</taxon>
        <taxon>Bacillaceae</taxon>
        <taxon>Mesobacillus</taxon>
    </lineage>
</organism>
<proteinExistence type="predicted"/>
<dbReference type="Gene3D" id="1.10.10.10">
    <property type="entry name" value="Winged helix-like DNA-binding domain superfamily/Winged helix DNA-binding domain"/>
    <property type="match status" value="1"/>
</dbReference>
<evidence type="ECO:0000256" key="1">
    <source>
        <dbReference type="ARBA" id="ARBA00022679"/>
    </source>
</evidence>
<keyword evidence="2 4" id="KW-0418">Kinase</keyword>
<evidence type="ECO:0000313" key="4">
    <source>
        <dbReference type="EMBL" id="MDQ0415591.1"/>
    </source>
</evidence>
<dbReference type="PANTHER" id="PTHR10584">
    <property type="entry name" value="SUGAR KINASE"/>
    <property type="match status" value="1"/>
</dbReference>
<protein>
    <submittedName>
        <fullName evidence="4">Pseudouridine kinase</fullName>
        <ecNumber evidence="4">2.7.1.83</ecNumber>
    </submittedName>
</protein>
<name>A0ABU0G078_9BACI</name>
<dbReference type="InterPro" id="IPR036390">
    <property type="entry name" value="WH_DNA-bd_sf"/>
</dbReference>
<sequence>MSKKEKLILYHIKQNPYISQIELAQILNLSRSAVAGYISSLMKQGKIIGKAYIVEEESRIICIGGATIDRKAFPIKPIEFGTTNLVSFNRSPGGVARNIAETLGRLDCVTSLITAVGDDDQGRWLLDYTQRHQVDVSQSFTLNGNTGSHTSILNTNGEVILGLDDMQICDNVNFSMIDKRWSHIGSAHIIFLDLNFPQEVTTEIIRRCYLEDRFLCVTPISTTRVEKLPNDLQGINLLIVNKLEAEALTSIIINEVKEDCKKVCQAIQEKGVKKVVINLGRQGLFFSTAQNNYKHLSVEKRRYKDKTGERDALIAGVLYGLIQGSTLEEACKMGLALSTLTIQTQYTVNPNLTAKDIEEFVEKEFSN</sequence>
<dbReference type="Gene3D" id="3.40.1190.20">
    <property type="match status" value="1"/>
</dbReference>
<reference evidence="4 5" key="1">
    <citation type="submission" date="2023-07" db="EMBL/GenBank/DDBJ databases">
        <title>Genomic Encyclopedia of Type Strains, Phase IV (KMG-IV): sequencing the most valuable type-strain genomes for metagenomic binning, comparative biology and taxonomic classification.</title>
        <authorList>
            <person name="Goeker M."/>
        </authorList>
    </citation>
    <scope>NUCLEOTIDE SEQUENCE [LARGE SCALE GENOMIC DNA]</scope>
    <source>
        <strain evidence="4 5">DSM 19598</strain>
    </source>
</reference>
<dbReference type="EC" id="2.7.1.83" evidence="4"/>
<dbReference type="EMBL" id="JAUSUN010000039">
    <property type="protein sequence ID" value="MDQ0415591.1"/>
    <property type="molecule type" value="Genomic_DNA"/>
</dbReference>
<keyword evidence="5" id="KW-1185">Reference proteome</keyword>
<dbReference type="InterPro" id="IPR029056">
    <property type="entry name" value="Ribokinase-like"/>
</dbReference>
<dbReference type="PANTHER" id="PTHR10584:SF166">
    <property type="entry name" value="RIBOKINASE"/>
    <property type="match status" value="1"/>
</dbReference>
<dbReference type="RefSeq" id="WP_307192592.1">
    <property type="nucleotide sequence ID" value="NZ_JAUSUN010000039.1"/>
</dbReference>
<evidence type="ECO:0000313" key="5">
    <source>
        <dbReference type="Proteomes" id="UP001242313"/>
    </source>
</evidence>
<dbReference type="Proteomes" id="UP001242313">
    <property type="component" value="Unassembled WGS sequence"/>
</dbReference>
<evidence type="ECO:0000256" key="2">
    <source>
        <dbReference type="ARBA" id="ARBA00022777"/>
    </source>
</evidence>
<dbReference type="InterPro" id="IPR011611">
    <property type="entry name" value="PfkB_dom"/>
</dbReference>
<dbReference type="SUPFAM" id="SSF53613">
    <property type="entry name" value="Ribokinase-like"/>
    <property type="match status" value="1"/>
</dbReference>
<dbReference type="GO" id="GO:0050225">
    <property type="term" value="F:pseudouridine kinase activity"/>
    <property type="evidence" value="ECO:0007669"/>
    <property type="project" value="UniProtKB-EC"/>
</dbReference>
<dbReference type="Pfam" id="PF13412">
    <property type="entry name" value="HTH_24"/>
    <property type="match status" value="1"/>
</dbReference>
<feature type="domain" description="Carbohydrate kinase PfkB" evidence="3">
    <location>
        <begin position="59"/>
        <end position="351"/>
    </location>
</feature>
<dbReference type="InterPro" id="IPR036388">
    <property type="entry name" value="WH-like_DNA-bd_sf"/>
</dbReference>
<dbReference type="SUPFAM" id="SSF46785">
    <property type="entry name" value="Winged helix' DNA-binding domain"/>
    <property type="match status" value="1"/>
</dbReference>
<dbReference type="Pfam" id="PF00294">
    <property type="entry name" value="PfkB"/>
    <property type="match status" value="1"/>
</dbReference>
<accession>A0ABU0G078</accession>
<comment type="caution">
    <text evidence="4">The sequence shown here is derived from an EMBL/GenBank/DDBJ whole genome shotgun (WGS) entry which is preliminary data.</text>
</comment>
<keyword evidence="1 4" id="KW-0808">Transferase</keyword>
<evidence type="ECO:0000259" key="3">
    <source>
        <dbReference type="Pfam" id="PF00294"/>
    </source>
</evidence>
<gene>
    <name evidence="4" type="ORF">J2S25_003818</name>
</gene>